<reference evidence="1 2" key="1">
    <citation type="submission" date="2022-04" db="EMBL/GenBank/DDBJ databases">
        <title>Halobacillus sp. isolated from saltern.</title>
        <authorList>
            <person name="Won M."/>
            <person name="Lee C.-M."/>
            <person name="Woen H.-Y."/>
            <person name="Kwon S.-W."/>
        </authorList>
    </citation>
    <scope>NUCLEOTIDE SEQUENCE [LARGE SCALE GENOMIC DNA]</scope>
    <source>
        <strain evidence="1 2">SSBR10-3</strain>
    </source>
</reference>
<dbReference type="SUPFAM" id="SSF52540">
    <property type="entry name" value="P-loop containing nucleoside triphosphate hydrolases"/>
    <property type="match status" value="1"/>
</dbReference>
<dbReference type="EMBL" id="CP095073">
    <property type="protein sequence ID" value="UOQ42804.1"/>
    <property type="molecule type" value="Genomic_DNA"/>
</dbReference>
<evidence type="ECO:0000313" key="2">
    <source>
        <dbReference type="Proteomes" id="UP000831787"/>
    </source>
</evidence>
<evidence type="ECO:0000313" key="1">
    <source>
        <dbReference type="EMBL" id="UOQ42804.1"/>
    </source>
</evidence>
<organism evidence="1 2">
    <name type="scientific">Halobacillus salinarum</name>
    <dbReference type="NCBI Taxonomy" id="2932257"/>
    <lineage>
        <taxon>Bacteria</taxon>
        <taxon>Bacillati</taxon>
        <taxon>Bacillota</taxon>
        <taxon>Bacilli</taxon>
        <taxon>Bacillales</taxon>
        <taxon>Bacillaceae</taxon>
        <taxon>Halobacillus</taxon>
    </lineage>
</organism>
<dbReference type="Proteomes" id="UP000831787">
    <property type="component" value="Chromosome"/>
</dbReference>
<dbReference type="PANTHER" id="PTHR37816:SF3">
    <property type="entry name" value="MODULATES DNA TOPOLOGY"/>
    <property type="match status" value="1"/>
</dbReference>
<name>A0ABY4EEB0_9BACI</name>
<dbReference type="RefSeq" id="WP_244708164.1">
    <property type="nucleotide sequence ID" value="NZ_CP095073.1"/>
</dbReference>
<gene>
    <name evidence="1" type="ORF">MUN89_12600</name>
</gene>
<dbReference type="InterPro" id="IPR052922">
    <property type="entry name" value="Cytidylate_Kinase-2"/>
</dbReference>
<accession>A0ABY4EEB0</accession>
<dbReference type="Gene3D" id="3.40.50.300">
    <property type="entry name" value="P-loop containing nucleotide triphosphate hydrolases"/>
    <property type="match status" value="1"/>
</dbReference>
<dbReference type="InterPro" id="IPR027417">
    <property type="entry name" value="P-loop_NTPase"/>
</dbReference>
<protein>
    <recommendedName>
        <fullName evidence="3">Topology modulation protein</fullName>
    </recommendedName>
</protein>
<evidence type="ECO:0008006" key="3">
    <source>
        <dbReference type="Google" id="ProtNLM"/>
    </source>
</evidence>
<sequence>MKKIAILGSAGSGKSTLAKILGEKLHVDVLHLDTLFWKPGWKASTIHELKNKQKKFLNKEAWIIDGNYSRVWDERLDQADTIIFLNLPRTLCLLRILNRWRRYRGKIREDLGAGCPEKMDLEFIKYVWNFPEQKSGKILKAMMQRTDKAQLLVFNNRKSIQKFTQQPFSSN</sequence>
<dbReference type="PANTHER" id="PTHR37816">
    <property type="entry name" value="YALI0E33011P"/>
    <property type="match status" value="1"/>
</dbReference>
<proteinExistence type="predicted"/>
<keyword evidence="2" id="KW-1185">Reference proteome</keyword>